<dbReference type="RefSeq" id="WP_026331192.1">
    <property type="nucleotide sequence ID" value="NZ_CP011367.1"/>
</dbReference>
<dbReference type="InterPro" id="IPR017846">
    <property type="entry name" value="Nict_dMeBzImd_PRibTrfase_bact"/>
</dbReference>
<evidence type="ECO:0000256" key="5">
    <source>
        <dbReference type="ARBA" id="ARBA00022573"/>
    </source>
</evidence>
<dbReference type="GO" id="GO:0008939">
    <property type="term" value="F:nicotinate-nucleotide-dimethylbenzimidazole phosphoribosyltransferase activity"/>
    <property type="evidence" value="ECO:0007669"/>
    <property type="project" value="UniProtKB-UniRule"/>
</dbReference>
<dbReference type="KEGG" id="tvr:TVD_07075"/>
<keyword evidence="6 10" id="KW-0328">Glycosyltransferase</keyword>
<dbReference type="UniPathway" id="UPA00061">
    <property type="reaction ID" value="UER00516"/>
</dbReference>
<dbReference type="CDD" id="cd02439">
    <property type="entry name" value="DMB-PRT_CobT"/>
    <property type="match status" value="1"/>
</dbReference>
<dbReference type="Gene3D" id="1.10.1610.10">
    <property type="match status" value="1"/>
</dbReference>
<dbReference type="FunFam" id="3.40.50.10210:FF:000001">
    <property type="entry name" value="Nicotinate-nucleotide--dimethylbenzimidazole phosphoribosyltransferase"/>
    <property type="match status" value="1"/>
</dbReference>
<reference evidence="11 12" key="1">
    <citation type="submission" date="2015-04" db="EMBL/GenBank/DDBJ databases">
        <title>Complete Sequence for the Genome of the Thioalkalivibrio versutus D301.</title>
        <authorList>
            <person name="Mu T."/>
            <person name="Zhou J."/>
            <person name="Xu X."/>
        </authorList>
    </citation>
    <scope>NUCLEOTIDE SEQUENCE [LARGE SCALE GENOMIC DNA]</scope>
    <source>
        <strain evidence="11 12">D301</strain>
    </source>
</reference>
<protein>
    <recommendedName>
        <fullName evidence="4 10">Nicotinate-nucleotide--dimethylbenzimidazole phosphoribosyltransferase</fullName>
        <shortName evidence="10">NN:DBI PRT</shortName>
        <ecNumber evidence="3 10">2.4.2.21</ecNumber>
    </recommendedName>
    <alternativeName>
        <fullName evidence="8 10">N(1)-alpha-phosphoribosyltransferase</fullName>
    </alternativeName>
</protein>
<comment type="similarity">
    <text evidence="2 10">Belongs to the CobT family.</text>
</comment>
<dbReference type="Pfam" id="PF02277">
    <property type="entry name" value="DBI_PRT"/>
    <property type="match status" value="1"/>
</dbReference>
<dbReference type="STRING" id="106634.TVD_07075"/>
<dbReference type="PANTHER" id="PTHR43463">
    <property type="entry name" value="NICOTINATE-NUCLEOTIDE--DIMETHYLBENZIMIDAZOLE PHOSPHORIBOSYLTRANSFERASE"/>
    <property type="match status" value="1"/>
</dbReference>
<keyword evidence="5 10" id="KW-0169">Cobalamin biosynthesis</keyword>
<dbReference type="AlphaFoldDB" id="A0A0G3G6Q2"/>
<evidence type="ECO:0000256" key="1">
    <source>
        <dbReference type="ARBA" id="ARBA00005049"/>
    </source>
</evidence>
<keyword evidence="7 10" id="KW-0808">Transferase</keyword>
<proteinExistence type="inferred from homology"/>
<dbReference type="Gene3D" id="3.40.50.10210">
    <property type="match status" value="1"/>
</dbReference>
<evidence type="ECO:0000256" key="7">
    <source>
        <dbReference type="ARBA" id="ARBA00022679"/>
    </source>
</evidence>
<comment type="function">
    <text evidence="10">Catalyzes the synthesis of alpha-ribazole-5'-phosphate from nicotinate mononucleotide (NAMN) and 5,6-dimethylbenzimidazole (DMB).</text>
</comment>
<dbReference type="SUPFAM" id="SSF52733">
    <property type="entry name" value="Nicotinate mononucleotide:5,6-dimethylbenzimidazole phosphoribosyltransferase (CobT)"/>
    <property type="match status" value="1"/>
</dbReference>
<dbReference type="InterPro" id="IPR003200">
    <property type="entry name" value="Nict_dMeBzImd_PRibTrfase"/>
</dbReference>
<evidence type="ECO:0000256" key="8">
    <source>
        <dbReference type="ARBA" id="ARBA00030686"/>
    </source>
</evidence>
<evidence type="ECO:0000256" key="6">
    <source>
        <dbReference type="ARBA" id="ARBA00022676"/>
    </source>
</evidence>
<dbReference type="EMBL" id="CP011367">
    <property type="protein sequence ID" value="AKJ95137.1"/>
    <property type="molecule type" value="Genomic_DNA"/>
</dbReference>
<organism evidence="11 12">
    <name type="scientific">Thioalkalivibrio versutus</name>
    <dbReference type="NCBI Taxonomy" id="106634"/>
    <lineage>
        <taxon>Bacteria</taxon>
        <taxon>Pseudomonadati</taxon>
        <taxon>Pseudomonadota</taxon>
        <taxon>Gammaproteobacteria</taxon>
        <taxon>Chromatiales</taxon>
        <taxon>Ectothiorhodospiraceae</taxon>
        <taxon>Thioalkalivibrio</taxon>
    </lineage>
</organism>
<dbReference type="NCBIfam" id="NF000996">
    <property type="entry name" value="PRK00105.1"/>
    <property type="match status" value="1"/>
</dbReference>
<dbReference type="PATRIC" id="fig|106634.4.peg.1446"/>
<gene>
    <name evidence="10" type="primary">cobT</name>
    <name evidence="11" type="ORF">TVD_07075</name>
</gene>
<name>A0A0G3G6Q2_9GAMM</name>
<dbReference type="NCBIfam" id="TIGR03160">
    <property type="entry name" value="cobT_DBIPRT"/>
    <property type="match status" value="1"/>
</dbReference>
<keyword evidence="12" id="KW-1185">Reference proteome</keyword>
<evidence type="ECO:0000313" key="12">
    <source>
        <dbReference type="Proteomes" id="UP000064201"/>
    </source>
</evidence>
<evidence type="ECO:0000313" key="11">
    <source>
        <dbReference type="EMBL" id="AKJ95137.1"/>
    </source>
</evidence>
<evidence type="ECO:0000256" key="10">
    <source>
        <dbReference type="HAMAP-Rule" id="MF_00230"/>
    </source>
</evidence>
<dbReference type="InterPro" id="IPR036087">
    <property type="entry name" value="Nict_dMeBzImd_PRibTrfase_sf"/>
</dbReference>
<accession>A0A0G3G6Q2</accession>
<dbReference type="PANTHER" id="PTHR43463:SF1">
    <property type="entry name" value="NICOTINATE-NUCLEOTIDE--DIMETHYLBENZIMIDAZOLE PHOSPHORIBOSYLTRANSFERASE"/>
    <property type="match status" value="1"/>
</dbReference>
<evidence type="ECO:0000256" key="4">
    <source>
        <dbReference type="ARBA" id="ARBA00015486"/>
    </source>
</evidence>
<comment type="catalytic activity">
    <reaction evidence="9 10">
        <text>5,6-dimethylbenzimidazole + nicotinate beta-D-ribonucleotide = alpha-ribazole 5'-phosphate + nicotinate + H(+)</text>
        <dbReference type="Rhea" id="RHEA:11196"/>
        <dbReference type="ChEBI" id="CHEBI:15378"/>
        <dbReference type="ChEBI" id="CHEBI:15890"/>
        <dbReference type="ChEBI" id="CHEBI:32544"/>
        <dbReference type="ChEBI" id="CHEBI:57502"/>
        <dbReference type="ChEBI" id="CHEBI:57918"/>
        <dbReference type="EC" id="2.4.2.21"/>
    </reaction>
</comment>
<evidence type="ECO:0000256" key="2">
    <source>
        <dbReference type="ARBA" id="ARBA00007110"/>
    </source>
</evidence>
<dbReference type="EC" id="2.4.2.21" evidence="3 10"/>
<dbReference type="InterPro" id="IPR023195">
    <property type="entry name" value="Nict_dMeBzImd_PRibTrfase_N"/>
</dbReference>
<dbReference type="HAMAP" id="MF_00230">
    <property type="entry name" value="CobT"/>
    <property type="match status" value="1"/>
</dbReference>
<evidence type="ECO:0000256" key="9">
    <source>
        <dbReference type="ARBA" id="ARBA00047340"/>
    </source>
</evidence>
<dbReference type="Proteomes" id="UP000064201">
    <property type="component" value="Chromosome"/>
</dbReference>
<feature type="active site" description="Proton acceptor" evidence="10">
    <location>
        <position position="319"/>
    </location>
</feature>
<evidence type="ECO:0000256" key="3">
    <source>
        <dbReference type="ARBA" id="ARBA00011991"/>
    </source>
</evidence>
<comment type="pathway">
    <text evidence="1 10">Nucleoside biosynthesis; alpha-ribazole biosynthesis; alpha-ribazole from 5,6-dimethylbenzimidazole: step 1/2.</text>
</comment>
<dbReference type="GO" id="GO:0009236">
    <property type="term" value="P:cobalamin biosynthetic process"/>
    <property type="evidence" value="ECO:0007669"/>
    <property type="project" value="UniProtKB-UniRule"/>
</dbReference>
<sequence>MTEDCDWLQVPPATLDAAARQAAAERQAQLTKPPGSLGQLEAIAERLAGMQGQEKPSLENVHIAVFAGDHGVVAEGISRFPQAVTAQMVANFATGGAAISVLARYLGASIEVINLGTVAEPPAVSGVQQLNLGPGTANLAREPAMTPAQLERALNAGRQCAERARRSGAQVFVGGEMGIGNTTSAAALACSLLDLAPADLAGPGTGLDANGVRHKAEVIEQALQTHAAVRGDALGSLRCLGGFEIAGLAGAYIAAAQIGLPVLVDGFISTSAALVAERLCPGTADWFFYAHTSAEPGHQRLLAALEAEPLLDLGMRLGEGSGAATAVPLLRLACELHSGMATFAEAGVSGEAS</sequence>
<dbReference type="OrthoDB" id="9781491at2"/>